<feature type="domain" description="Signal transduction histidine kinase subgroup 3 dimerisation and phosphoacceptor" evidence="10">
    <location>
        <begin position="200"/>
        <end position="263"/>
    </location>
</feature>
<evidence type="ECO:0000313" key="11">
    <source>
        <dbReference type="EMBL" id="BCB75153.1"/>
    </source>
</evidence>
<feature type="transmembrane region" description="Helical" evidence="9">
    <location>
        <begin position="66"/>
        <end position="84"/>
    </location>
</feature>
<dbReference type="Proteomes" id="UP000502508">
    <property type="component" value="Chromosome"/>
</dbReference>
<keyword evidence="3" id="KW-0597">Phosphoprotein</keyword>
<evidence type="ECO:0000256" key="4">
    <source>
        <dbReference type="ARBA" id="ARBA00022679"/>
    </source>
</evidence>
<dbReference type="EC" id="2.7.13.3" evidence="2"/>
<reference evidence="11 12" key="1">
    <citation type="submission" date="2020-03" db="EMBL/GenBank/DDBJ databases">
        <title>Whole genome shotgun sequence of Phytohabitans flavus NBRC 107702.</title>
        <authorList>
            <person name="Komaki H."/>
            <person name="Tamura T."/>
        </authorList>
    </citation>
    <scope>NUCLEOTIDE SEQUENCE [LARGE SCALE GENOMIC DNA]</scope>
    <source>
        <strain evidence="11 12">NBRC 107702</strain>
    </source>
</reference>
<keyword evidence="9" id="KW-0812">Transmembrane</keyword>
<reference evidence="11 12" key="2">
    <citation type="submission" date="2020-03" db="EMBL/GenBank/DDBJ databases">
        <authorList>
            <person name="Ichikawa N."/>
            <person name="Kimura A."/>
            <person name="Kitahashi Y."/>
            <person name="Uohara A."/>
        </authorList>
    </citation>
    <scope>NUCLEOTIDE SEQUENCE [LARGE SCALE GENOMIC DNA]</scope>
    <source>
        <strain evidence="11 12">NBRC 107702</strain>
    </source>
</reference>
<keyword evidence="9" id="KW-1133">Transmembrane helix</keyword>
<protein>
    <recommendedName>
        <fullName evidence="2">histidine kinase</fullName>
        <ecNumber evidence="2">2.7.13.3</ecNumber>
    </recommendedName>
</protein>
<evidence type="ECO:0000256" key="6">
    <source>
        <dbReference type="ARBA" id="ARBA00022777"/>
    </source>
</evidence>
<keyword evidence="7" id="KW-0067">ATP-binding</keyword>
<evidence type="ECO:0000256" key="5">
    <source>
        <dbReference type="ARBA" id="ARBA00022741"/>
    </source>
</evidence>
<comment type="catalytic activity">
    <reaction evidence="1">
        <text>ATP + protein L-histidine = ADP + protein N-phospho-L-histidine.</text>
        <dbReference type="EC" id="2.7.13.3"/>
    </reaction>
</comment>
<dbReference type="Gene3D" id="1.20.5.1930">
    <property type="match status" value="1"/>
</dbReference>
<evidence type="ECO:0000256" key="7">
    <source>
        <dbReference type="ARBA" id="ARBA00022840"/>
    </source>
</evidence>
<feature type="transmembrane region" description="Helical" evidence="9">
    <location>
        <begin position="130"/>
        <end position="146"/>
    </location>
</feature>
<gene>
    <name evidence="11" type="ORF">Pflav_015630</name>
</gene>
<keyword evidence="6" id="KW-0418">Kinase</keyword>
<dbReference type="SUPFAM" id="SSF55874">
    <property type="entry name" value="ATPase domain of HSP90 chaperone/DNA topoisomerase II/histidine kinase"/>
    <property type="match status" value="1"/>
</dbReference>
<keyword evidence="12" id="KW-1185">Reference proteome</keyword>
<accession>A0A6F8XMW6</accession>
<feature type="transmembrane region" description="Helical" evidence="9">
    <location>
        <begin position="158"/>
        <end position="174"/>
    </location>
</feature>
<dbReference type="InterPro" id="IPR050482">
    <property type="entry name" value="Sensor_HK_TwoCompSys"/>
</dbReference>
<dbReference type="PANTHER" id="PTHR24421">
    <property type="entry name" value="NITRATE/NITRITE SENSOR PROTEIN NARX-RELATED"/>
    <property type="match status" value="1"/>
</dbReference>
<proteinExistence type="predicted"/>
<keyword evidence="9" id="KW-0472">Membrane</keyword>
<name>A0A6F8XMW6_9ACTN</name>
<keyword evidence="8" id="KW-0902">Two-component regulatory system</keyword>
<evidence type="ECO:0000256" key="3">
    <source>
        <dbReference type="ARBA" id="ARBA00022553"/>
    </source>
</evidence>
<evidence type="ECO:0000259" key="10">
    <source>
        <dbReference type="Pfam" id="PF07730"/>
    </source>
</evidence>
<dbReference type="InterPro" id="IPR036890">
    <property type="entry name" value="HATPase_C_sf"/>
</dbReference>
<dbReference type="Pfam" id="PF07730">
    <property type="entry name" value="HisKA_3"/>
    <property type="match status" value="1"/>
</dbReference>
<evidence type="ECO:0000256" key="9">
    <source>
        <dbReference type="SAM" id="Phobius"/>
    </source>
</evidence>
<evidence type="ECO:0000313" key="12">
    <source>
        <dbReference type="Proteomes" id="UP000502508"/>
    </source>
</evidence>
<evidence type="ECO:0000256" key="1">
    <source>
        <dbReference type="ARBA" id="ARBA00000085"/>
    </source>
</evidence>
<dbReference type="GO" id="GO:0000155">
    <property type="term" value="F:phosphorelay sensor kinase activity"/>
    <property type="evidence" value="ECO:0007669"/>
    <property type="project" value="InterPro"/>
</dbReference>
<organism evidence="11 12">
    <name type="scientific">Phytohabitans flavus</name>
    <dbReference type="NCBI Taxonomy" id="1076124"/>
    <lineage>
        <taxon>Bacteria</taxon>
        <taxon>Bacillati</taxon>
        <taxon>Actinomycetota</taxon>
        <taxon>Actinomycetes</taxon>
        <taxon>Micromonosporales</taxon>
        <taxon>Micromonosporaceae</taxon>
    </lineage>
</organism>
<keyword evidence="4" id="KW-0808">Transferase</keyword>
<dbReference type="CDD" id="cd16917">
    <property type="entry name" value="HATPase_UhpB-NarQ-NarX-like"/>
    <property type="match status" value="1"/>
</dbReference>
<evidence type="ECO:0000256" key="8">
    <source>
        <dbReference type="ARBA" id="ARBA00023012"/>
    </source>
</evidence>
<sequence length="399" mass="43809">MTKRFLLPREEVGGHRGRNRPDRRLTYIPGMPPLLRDGDEFVIGAALLGTGFGVLNLAYTLRWGWILALVMLPALIARACWRSMPGWLLLAWVTIPTVIGDSLVVTQTPYMVVITALAVVAAGRKGRADVVAMGLCLLSPFLIWWFTTNDWNRRIGAWLWFGGLLIGWGFGHVVRQQWMLIDELDRTRTRLAETAVAEDRQRIARDLHDLVGHSFSVVLLHLSGARMILSSSPAEAEEALRQAEAVGRKGMDELRQALMLMHQGAHVTAPIEPGELDRMLDKYRDAGMRIDIDVAGDMDGVSAAPRIVLHDVLREALTNVAKHARSPEATVRIGVERDRVTVRVASELGTSSANGGSGMGLAGLEHRVAAIDGTFEAQPDAGHWVVQARLPRRLTGASA</sequence>
<dbReference type="KEGG" id="pfla:Pflav_015630"/>
<feature type="transmembrane region" description="Helical" evidence="9">
    <location>
        <begin position="41"/>
        <end position="59"/>
    </location>
</feature>
<dbReference type="AlphaFoldDB" id="A0A6F8XMW6"/>
<dbReference type="GO" id="GO:0046983">
    <property type="term" value="F:protein dimerization activity"/>
    <property type="evidence" value="ECO:0007669"/>
    <property type="project" value="InterPro"/>
</dbReference>
<dbReference type="GO" id="GO:0016020">
    <property type="term" value="C:membrane"/>
    <property type="evidence" value="ECO:0007669"/>
    <property type="project" value="InterPro"/>
</dbReference>
<dbReference type="GO" id="GO:0005524">
    <property type="term" value="F:ATP binding"/>
    <property type="evidence" value="ECO:0007669"/>
    <property type="project" value="UniProtKB-KW"/>
</dbReference>
<dbReference type="InterPro" id="IPR011712">
    <property type="entry name" value="Sig_transdc_His_kin_sub3_dim/P"/>
</dbReference>
<keyword evidence="5" id="KW-0547">Nucleotide-binding</keyword>
<dbReference type="PANTHER" id="PTHR24421:SF10">
    <property type="entry name" value="NITRATE_NITRITE SENSOR PROTEIN NARQ"/>
    <property type="match status" value="1"/>
</dbReference>
<dbReference type="EMBL" id="AP022870">
    <property type="protein sequence ID" value="BCB75153.1"/>
    <property type="molecule type" value="Genomic_DNA"/>
</dbReference>
<evidence type="ECO:0000256" key="2">
    <source>
        <dbReference type="ARBA" id="ARBA00012438"/>
    </source>
</evidence>
<dbReference type="Gene3D" id="3.30.565.10">
    <property type="entry name" value="Histidine kinase-like ATPase, C-terminal domain"/>
    <property type="match status" value="1"/>
</dbReference>